<comment type="similarity">
    <text evidence="1">Belongs to the peptidase C85 family.</text>
</comment>
<dbReference type="Proteomes" id="UP000187406">
    <property type="component" value="Unassembled WGS sequence"/>
</dbReference>
<dbReference type="GO" id="GO:0004843">
    <property type="term" value="F:cysteine-type deubiquitinase activity"/>
    <property type="evidence" value="ECO:0007669"/>
    <property type="project" value="TreeGrafter"/>
</dbReference>
<dbReference type="Gene3D" id="6.10.20.180">
    <property type="match status" value="1"/>
</dbReference>
<evidence type="ECO:0000313" key="3">
    <source>
        <dbReference type="EMBL" id="GAV81639.1"/>
    </source>
</evidence>
<dbReference type="InterPro" id="IPR038765">
    <property type="entry name" value="Papain-like_cys_pep_sf"/>
</dbReference>
<dbReference type="InterPro" id="IPR050704">
    <property type="entry name" value="Peptidase_C85-like"/>
</dbReference>
<organism evidence="3 4">
    <name type="scientific">Cephalotus follicularis</name>
    <name type="common">Albany pitcher plant</name>
    <dbReference type="NCBI Taxonomy" id="3775"/>
    <lineage>
        <taxon>Eukaryota</taxon>
        <taxon>Viridiplantae</taxon>
        <taxon>Streptophyta</taxon>
        <taxon>Embryophyta</taxon>
        <taxon>Tracheophyta</taxon>
        <taxon>Spermatophyta</taxon>
        <taxon>Magnoliopsida</taxon>
        <taxon>eudicotyledons</taxon>
        <taxon>Gunneridae</taxon>
        <taxon>Pentapetalae</taxon>
        <taxon>rosids</taxon>
        <taxon>fabids</taxon>
        <taxon>Oxalidales</taxon>
        <taxon>Cephalotaceae</taxon>
        <taxon>Cephalotus</taxon>
    </lineage>
</organism>
<sequence>QFRAISDQLYRTPDHHKDVREQVVKQLKSQPEMYDGYVPMSYVEYLKKMSKGGEWGDHVTLQAAADWV</sequence>
<dbReference type="SUPFAM" id="SSF54001">
    <property type="entry name" value="Cysteine proteinases"/>
    <property type="match status" value="1"/>
</dbReference>
<dbReference type="PANTHER" id="PTHR12419">
    <property type="entry name" value="OTU DOMAIN CONTAINING PROTEIN"/>
    <property type="match status" value="1"/>
</dbReference>
<evidence type="ECO:0000256" key="1">
    <source>
        <dbReference type="ARBA" id="ARBA00010407"/>
    </source>
</evidence>
<evidence type="ECO:0000313" key="4">
    <source>
        <dbReference type="Proteomes" id="UP000187406"/>
    </source>
</evidence>
<dbReference type="STRING" id="3775.A0A1Q3CN28"/>
<dbReference type="OrthoDB" id="1710428at2759"/>
<reference evidence="4" key="1">
    <citation type="submission" date="2016-04" db="EMBL/GenBank/DDBJ databases">
        <title>Cephalotus genome sequencing.</title>
        <authorList>
            <person name="Fukushima K."/>
            <person name="Hasebe M."/>
            <person name="Fang X."/>
        </authorList>
    </citation>
    <scope>NUCLEOTIDE SEQUENCE [LARGE SCALE GENOMIC DNA]</scope>
    <source>
        <strain evidence="4">cv. St1</strain>
    </source>
</reference>
<dbReference type="GO" id="GO:0016579">
    <property type="term" value="P:protein deubiquitination"/>
    <property type="evidence" value="ECO:0007669"/>
    <property type="project" value="TreeGrafter"/>
</dbReference>
<comment type="caution">
    <text evidence="3">The sequence shown here is derived from an EMBL/GenBank/DDBJ whole genome shotgun (WGS) entry which is preliminary data.</text>
</comment>
<proteinExistence type="inferred from homology"/>
<gene>
    <name evidence="3" type="ORF">CFOL_v3_25093</name>
</gene>
<name>A0A1Q3CN28_CEPFO</name>
<feature type="domain" description="OTU" evidence="2">
    <location>
        <begin position="2"/>
        <end position="66"/>
    </location>
</feature>
<evidence type="ECO:0000259" key="2">
    <source>
        <dbReference type="Pfam" id="PF02338"/>
    </source>
</evidence>
<dbReference type="PANTHER" id="PTHR12419:SF111">
    <property type="entry name" value="OVARIAN TUMOR DOMAIN-CONTAINING DEUBIQUITINATING ENZYME 9"/>
    <property type="match status" value="1"/>
</dbReference>
<keyword evidence="4" id="KW-1185">Reference proteome</keyword>
<feature type="non-terminal residue" evidence="3">
    <location>
        <position position="1"/>
    </location>
</feature>
<accession>A0A1Q3CN28</accession>
<dbReference type="InParanoid" id="A0A1Q3CN28"/>
<dbReference type="EMBL" id="BDDD01002455">
    <property type="protein sequence ID" value="GAV81639.1"/>
    <property type="molecule type" value="Genomic_DNA"/>
</dbReference>
<protein>
    <submittedName>
        <fullName evidence="3">OTU domain-containing protein</fullName>
    </submittedName>
</protein>
<dbReference type="AlphaFoldDB" id="A0A1Q3CN28"/>
<dbReference type="InterPro" id="IPR003323">
    <property type="entry name" value="OTU_dom"/>
</dbReference>
<dbReference type="Pfam" id="PF02338">
    <property type="entry name" value="OTU"/>
    <property type="match status" value="1"/>
</dbReference>